<evidence type="ECO:0000313" key="2">
    <source>
        <dbReference type="EMBL" id="TFB21834.1"/>
    </source>
</evidence>
<dbReference type="AlphaFoldDB" id="A0A4Y8IL04"/>
<keyword evidence="3" id="KW-1185">Reference proteome</keyword>
<keyword evidence="1" id="KW-0812">Transmembrane</keyword>
<protein>
    <submittedName>
        <fullName evidence="2">Uncharacterized protein</fullName>
    </submittedName>
</protein>
<dbReference type="Proteomes" id="UP000297975">
    <property type="component" value="Unassembled WGS sequence"/>
</dbReference>
<feature type="transmembrane region" description="Helical" evidence="1">
    <location>
        <begin position="32"/>
        <end position="49"/>
    </location>
</feature>
<evidence type="ECO:0000313" key="3">
    <source>
        <dbReference type="Proteomes" id="UP000297975"/>
    </source>
</evidence>
<dbReference type="RefSeq" id="WP_134339979.1">
    <property type="nucleotide sequence ID" value="NZ_SOPW01000007.1"/>
</dbReference>
<name>A0A4Y8IL04_9BACI</name>
<gene>
    <name evidence="2" type="ORF">E3U55_08410</name>
</gene>
<dbReference type="EMBL" id="SOPW01000007">
    <property type="protein sequence ID" value="TFB21834.1"/>
    <property type="molecule type" value="Genomic_DNA"/>
</dbReference>
<reference evidence="2 3" key="1">
    <citation type="submission" date="2019-03" db="EMBL/GenBank/DDBJ databases">
        <authorList>
            <person name="He R.-H."/>
        </authorList>
    </citation>
    <scope>NUCLEOTIDE SEQUENCE [LARGE SCALE GENOMIC DNA]</scope>
    <source>
        <strain evidence="3">SH 714</strain>
    </source>
</reference>
<proteinExistence type="predicted"/>
<keyword evidence="1" id="KW-0472">Membrane</keyword>
<feature type="transmembrane region" description="Helical" evidence="1">
    <location>
        <begin position="7"/>
        <end position="26"/>
    </location>
</feature>
<sequence>METFIKRFVGIFFISIMLFFAIKDLLDGKEVLALGIVLILLLAYLSALVRELIDLHIGKEEFDGEEENK</sequence>
<comment type="caution">
    <text evidence="2">The sequence shown here is derived from an EMBL/GenBank/DDBJ whole genome shotgun (WGS) entry which is preliminary data.</text>
</comment>
<accession>A0A4Y8IL04</accession>
<evidence type="ECO:0000256" key="1">
    <source>
        <dbReference type="SAM" id="Phobius"/>
    </source>
</evidence>
<organism evidence="2 3">
    <name type="scientific">Filobacillus milosensis</name>
    <dbReference type="NCBI Taxonomy" id="94137"/>
    <lineage>
        <taxon>Bacteria</taxon>
        <taxon>Bacillati</taxon>
        <taxon>Bacillota</taxon>
        <taxon>Bacilli</taxon>
        <taxon>Bacillales</taxon>
        <taxon>Bacillaceae</taxon>
        <taxon>Filobacillus</taxon>
    </lineage>
</organism>
<keyword evidence="1" id="KW-1133">Transmembrane helix</keyword>